<dbReference type="AlphaFoldDB" id="A0AAD6SP00"/>
<keyword evidence="3" id="KW-1185">Reference proteome</keyword>
<reference evidence="2" key="1">
    <citation type="submission" date="2023-03" db="EMBL/GenBank/DDBJ databases">
        <title>Massive genome expansion in bonnet fungi (Mycena s.s.) driven by repeated elements and novel gene families across ecological guilds.</title>
        <authorList>
            <consortium name="Lawrence Berkeley National Laboratory"/>
            <person name="Harder C.B."/>
            <person name="Miyauchi S."/>
            <person name="Viragh M."/>
            <person name="Kuo A."/>
            <person name="Thoen E."/>
            <person name="Andreopoulos B."/>
            <person name="Lu D."/>
            <person name="Skrede I."/>
            <person name="Drula E."/>
            <person name="Henrissat B."/>
            <person name="Morin E."/>
            <person name="Kohler A."/>
            <person name="Barry K."/>
            <person name="LaButti K."/>
            <person name="Morin E."/>
            <person name="Salamov A."/>
            <person name="Lipzen A."/>
            <person name="Mereny Z."/>
            <person name="Hegedus B."/>
            <person name="Baldrian P."/>
            <person name="Stursova M."/>
            <person name="Weitz H."/>
            <person name="Taylor A."/>
            <person name="Grigoriev I.V."/>
            <person name="Nagy L.G."/>
            <person name="Martin F."/>
            <person name="Kauserud H."/>
        </authorList>
    </citation>
    <scope>NUCLEOTIDE SEQUENCE</scope>
    <source>
        <strain evidence="2">CBHHK200</strain>
    </source>
</reference>
<sequence>MADDKAADDNKELPAYSRAGPGPYRTEHKFTLENKGKPWLFLFIKSRAATPAAAPFFLENDVVAGRVELEADKSEAIKSITVTIQGGATAVGQEEQVFLDLNEVLWSDKAGKITKGKHSWPFSFTLPSKVDSPDVKGITLPPESKIKNAKLITVDAPPSFSERGSPAYIDYKALVNVKRGAFKPNQLLSANMNYLPLRQAEPPSALRQLAYKEGTDLIGPDGDPAGWKVLPPVKFKGRLFDAVDVELECTLAVATPLAFTIGSPIPLILTLKSENQQALDTLAVPNAVKLYLVRSIAMGSDAMQDDIVDRRSNSFFESNGGQAYFWPSNEGAQEPGKRVLRGELEVKRQTKPSFLFPRLTIRYTLDLKPFAITGFTSVGIEAGKSLLSEPVKITTKQIPGIAPRSYAPPGYEKPPESDFNSAVGYLENGNQRFYHHGGFA</sequence>
<evidence type="ECO:0000313" key="3">
    <source>
        <dbReference type="Proteomes" id="UP001218188"/>
    </source>
</evidence>
<dbReference type="Proteomes" id="UP001218188">
    <property type="component" value="Unassembled WGS sequence"/>
</dbReference>
<evidence type="ECO:0000256" key="1">
    <source>
        <dbReference type="SAM" id="MobiDB-lite"/>
    </source>
</evidence>
<dbReference type="InterPro" id="IPR014752">
    <property type="entry name" value="Arrestin-like_C"/>
</dbReference>
<comment type="caution">
    <text evidence="2">The sequence shown here is derived from an EMBL/GenBank/DDBJ whole genome shotgun (WGS) entry which is preliminary data.</text>
</comment>
<dbReference type="SUPFAM" id="SSF81296">
    <property type="entry name" value="E set domains"/>
    <property type="match status" value="1"/>
</dbReference>
<evidence type="ECO:0000313" key="2">
    <source>
        <dbReference type="EMBL" id="KAJ7031399.1"/>
    </source>
</evidence>
<dbReference type="Gene3D" id="2.60.40.640">
    <property type="match status" value="1"/>
</dbReference>
<feature type="region of interest" description="Disordered" evidence="1">
    <location>
        <begin position="1"/>
        <end position="24"/>
    </location>
</feature>
<accession>A0AAD6SP00</accession>
<protein>
    <recommendedName>
        <fullName evidence="4">Arrestin-like N-terminal domain-containing protein</fullName>
    </recommendedName>
</protein>
<feature type="compositionally biased region" description="Basic and acidic residues" evidence="1">
    <location>
        <begin position="1"/>
        <end position="12"/>
    </location>
</feature>
<evidence type="ECO:0008006" key="4">
    <source>
        <dbReference type="Google" id="ProtNLM"/>
    </source>
</evidence>
<dbReference type="EMBL" id="JARJCM010000082">
    <property type="protein sequence ID" value="KAJ7031399.1"/>
    <property type="molecule type" value="Genomic_DNA"/>
</dbReference>
<gene>
    <name evidence="2" type="ORF">C8F04DRAFT_1111087</name>
</gene>
<name>A0AAD6SP00_9AGAR</name>
<dbReference type="InterPro" id="IPR014756">
    <property type="entry name" value="Ig_E-set"/>
</dbReference>
<proteinExistence type="predicted"/>
<organism evidence="2 3">
    <name type="scientific">Mycena alexandri</name>
    <dbReference type="NCBI Taxonomy" id="1745969"/>
    <lineage>
        <taxon>Eukaryota</taxon>
        <taxon>Fungi</taxon>
        <taxon>Dikarya</taxon>
        <taxon>Basidiomycota</taxon>
        <taxon>Agaricomycotina</taxon>
        <taxon>Agaricomycetes</taxon>
        <taxon>Agaricomycetidae</taxon>
        <taxon>Agaricales</taxon>
        <taxon>Marasmiineae</taxon>
        <taxon>Mycenaceae</taxon>
        <taxon>Mycena</taxon>
    </lineage>
</organism>